<dbReference type="Proteomes" id="UP000807353">
    <property type="component" value="Unassembled WGS sequence"/>
</dbReference>
<evidence type="ECO:0000313" key="2">
    <source>
        <dbReference type="EMBL" id="KAF9467848.1"/>
    </source>
</evidence>
<accession>A0A9P5YFC5</accession>
<keyword evidence="3" id="KW-1185">Reference proteome</keyword>
<dbReference type="Gene3D" id="3.30.420.10">
    <property type="entry name" value="Ribonuclease H-like superfamily/Ribonuclease H"/>
    <property type="match status" value="1"/>
</dbReference>
<comment type="caution">
    <text evidence="2">The sequence shown here is derived from an EMBL/GenBank/DDBJ whole genome shotgun (WGS) entry which is preliminary data.</text>
</comment>
<feature type="domain" description="3'-5' exonuclease" evidence="1">
    <location>
        <begin position="26"/>
        <end position="230"/>
    </location>
</feature>
<dbReference type="Pfam" id="PF01612">
    <property type="entry name" value="DNA_pol_A_exo1"/>
    <property type="match status" value="1"/>
</dbReference>
<dbReference type="InterPro" id="IPR012337">
    <property type="entry name" value="RNaseH-like_sf"/>
</dbReference>
<dbReference type="EMBL" id="MU150235">
    <property type="protein sequence ID" value="KAF9467848.1"/>
    <property type="molecule type" value="Genomic_DNA"/>
</dbReference>
<dbReference type="GO" id="GO:0008408">
    <property type="term" value="F:3'-5' exonuclease activity"/>
    <property type="evidence" value="ECO:0007669"/>
    <property type="project" value="InterPro"/>
</dbReference>
<gene>
    <name evidence="2" type="ORF">BDZ94DRAFT_1305032</name>
</gene>
<protein>
    <submittedName>
        <fullName evidence="2">Ribonuclease H-like domain-containing protein</fullName>
    </submittedName>
</protein>
<dbReference type="SMART" id="SM00474">
    <property type="entry name" value="35EXOc"/>
    <property type="match status" value="1"/>
</dbReference>
<dbReference type="AlphaFoldDB" id="A0A9P5YFC5"/>
<name>A0A9P5YFC5_9AGAR</name>
<dbReference type="GO" id="GO:0006139">
    <property type="term" value="P:nucleobase-containing compound metabolic process"/>
    <property type="evidence" value="ECO:0007669"/>
    <property type="project" value="InterPro"/>
</dbReference>
<dbReference type="GO" id="GO:0003676">
    <property type="term" value="F:nucleic acid binding"/>
    <property type="evidence" value="ECO:0007669"/>
    <property type="project" value="InterPro"/>
</dbReference>
<dbReference type="InterPro" id="IPR036397">
    <property type="entry name" value="RNaseH_sf"/>
</dbReference>
<dbReference type="PANTHER" id="PTHR43040">
    <property type="entry name" value="RIBONUCLEASE D"/>
    <property type="match status" value="1"/>
</dbReference>
<proteinExistence type="predicted"/>
<sequence length="319" mass="36161">MFPINWNFDTEFDEFSSKTSATRLVYQLCDNQSTLQTALTSLRSASSLIMDCEARNLGNQGGVLSIISLRSTTSTDIFLIDVVRLNGSLSPLFHLLESTEVVKIMFDGRMDFSALYHEFGIHLKNVLDLQLADIYSRRVRRETDARRISRLQPYLPACKIASAPGLYTRAIKLGGLSQCVREHLGRSESKQPVNHDNWLKRPLSQAYLSYAATDIHLMALLYDKFVAKGYINTMELGEQSTRYVELWKKSQPVCEDYYKRHPLLPVEILVPPSDGIKKTCRGCEREVIQASMSADGSLCHICKIVAGKNSHMVSPRRRY</sequence>
<dbReference type="OrthoDB" id="26838at2759"/>
<dbReference type="PANTHER" id="PTHR43040:SF1">
    <property type="entry name" value="RIBONUCLEASE D"/>
    <property type="match status" value="1"/>
</dbReference>
<dbReference type="InterPro" id="IPR002562">
    <property type="entry name" value="3'-5'_exonuclease_dom"/>
</dbReference>
<dbReference type="SUPFAM" id="SSF53098">
    <property type="entry name" value="Ribonuclease H-like"/>
    <property type="match status" value="1"/>
</dbReference>
<reference evidence="2" key="1">
    <citation type="submission" date="2020-11" db="EMBL/GenBank/DDBJ databases">
        <authorList>
            <consortium name="DOE Joint Genome Institute"/>
            <person name="Ahrendt S."/>
            <person name="Riley R."/>
            <person name="Andreopoulos W."/>
            <person name="Labutti K."/>
            <person name="Pangilinan J."/>
            <person name="Ruiz-Duenas F.J."/>
            <person name="Barrasa J.M."/>
            <person name="Sanchez-Garcia M."/>
            <person name="Camarero S."/>
            <person name="Miyauchi S."/>
            <person name="Serrano A."/>
            <person name="Linde D."/>
            <person name="Babiker R."/>
            <person name="Drula E."/>
            <person name="Ayuso-Fernandez I."/>
            <person name="Pacheco R."/>
            <person name="Padilla G."/>
            <person name="Ferreira P."/>
            <person name="Barriuso J."/>
            <person name="Kellner H."/>
            <person name="Castanera R."/>
            <person name="Alfaro M."/>
            <person name="Ramirez L."/>
            <person name="Pisabarro A.G."/>
            <person name="Kuo A."/>
            <person name="Tritt A."/>
            <person name="Lipzen A."/>
            <person name="He G."/>
            <person name="Yan M."/>
            <person name="Ng V."/>
            <person name="Cullen D."/>
            <person name="Martin F."/>
            <person name="Rosso M.-N."/>
            <person name="Henrissat B."/>
            <person name="Hibbett D."/>
            <person name="Martinez A.T."/>
            <person name="Grigoriev I.V."/>
        </authorList>
    </citation>
    <scope>NUCLEOTIDE SEQUENCE</scope>
    <source>
        <strain evidence="2">CBS 247.69</strain>
    </source>
</reference>
<evidence type="ECO:0000259" key="1">
    <source>
        <dbReference type="SMART" id="SM00474"/>
    </source>
</evidence>
<organism evidence="2 3">
    <name type="scientific">Collybia nuda</name>
    <dbReference type="NCBI Taxonomy" id="64659"/>
    <lineage>
        <taxon>Eukaryota</taxon>
        <taxon>Fungi</taxon>
        <taxon>Dikarya</taxon>
        <taxon>Basidiomycota</taxon>
        <taxon>Agaricomycotina</taxon>
        <taxon>Agaricomycetes</taxon>
        <taxon>Agaricomycetidae</taxon>
        <taxon>Agaricales</taxon>
        <taxon>Tricholomatineae</taxon>
        <taxon>Clitocybaceae</taxon>
        <taxon>Collybia</taxon>
    </lineage>
</organism>
<evidence type="ECO:0000313" key="3">
    <source>
        <dbReference type="Proteomes" id="UP000807353"/>
    </source>
</evidence>